<keyword evidence="2" id="KW-1185">Reference proteome</keyword>
<sequence length="119" mass="13130">MANCVSQSKNDMFLGTVDIIKMELEELVNALVDLISLDVERIFDDMGDDYLTGVKSSSEMMETPLKEELLSFLNSTSLFGDIAREEELPGDNADPTNTVLDSKPAVVTTMNGSEVKYEL</sequence>
<dbReference type="GeneID" id="9582803"/>
<dbReference type="AlphaFoldDB" id="D4DET4"/>
<dbReference type="HOGENOM" id="CLU_136948_0_0_1"/>
<name>D4DET4_TRIVH</name>
<organism evidence="1 2">
    <name type="scientific">Trichophyton verrucosum (strain HKI 0517)</name>
    <dbReference type="NCBI Taxonomy" id="663202"/>
    <lineage>
        <taxon>Eukaryota</taxon>
        <taxon>Fungi</taxon>
        <taxon>Dikarya</taxon>
        <taxon>Ascomycota</taxon>
        <taxon>Pezizomycotina</taxon>
        <taxon>Eurotiomycetes</taxon>
        <taxon>Eurotiomycetidae</taxon>
        <taxon>Onygenales</taxon>
        <taxon>Arthrodermataceae</taxon>
        <taxon>Trichophyton</taxon>
    </lineage>
</organism>
<proteinExistence type="predicted"/>
<reference evidence="2" key="1">
    <citation type="journal article" date="2011" name="Genome Biol.">
        <title>Comparative and functional genomics provide insights into the pathogenicity of dermatophytic fungi.</title>
        <authorList>
            <person name="Burmester A."/>
            <person name="Shelest E."/>
            <person name="Gloeckner G."/>
            <person name="Heddergott C."/>
            <person name="Schindler S."/>
            <person name="Staib P."/>
            <person name="Heidel A."/>
            <person name="Felder M."/>
            <person name="Petzold A."/>
            <person name="Szafranski K."/>
            <person name="Feuermann M."/>
            <person name="Pedruzzi I."/>
            <person name="Priebe S."/>
            <person name="Groth M."/>
            <person name="Winkler R."/>
            <person name="Li W."/>
            <person name="Kniemeyer O."/>
            <person name="Schroeckh V."/>
            <person name="Hertweck C."/>
            <person name="Hube B."/>
            <person name="White T.C."/>
            <person name="Platzer M."/>
            <person name="Guthke R."/>
            <person name="Heitman J."/>
            <person name="Woestemeyer J."/>
            <person name="Zipfel P.F."/>
            <person name="Monod M."/>
            <person name="Brakhage A.A."/>
        </authorList>
    </citation>
    <scope>NUCLEOTIDE SEQUENCE [LARGE SCALE GENOMIC DNA]</scope>
    <source>
        <strain evidence="2">HKI 0517</strain>
    </source>
</reference>
<evidence type="ECO:0000313" key="2">
    <source>
        <dbReference type="Proteomes" id="UP000008383"/>
    </source>
</evidence>
<comment type="caution">
    <text evidence="1">The sequence shown here is derived from an EMBL/GenBank/DDBJ whole genome shotgun (WGS) entry which is preliminary data.</text>
</comment>
<dbReference type="EMBL" id="ACYE01000310">
    <property type="protein sequence ID" value="EFE39644.1"/>
    <property type="molecule type" value="Genomic_DNA"/>
</dbReference>
<dbReference type="RefSeq" id="XP_003020262.1">
    <property type="nucleotide sequence ID" value="XM_003020216.1"/>
</dbReference>
<dbReference type="Proteomes" id="UP000008383">
    <property type="component" value="Unassembled WGS sequence"/>
</dbReference>
<protein>
    <submittedName>
        <fullName evidence="1">Uncharacterized protein</fullName>
    </submittedName>
</protein>
<dbReference type="KEGG" id="tve:TRV_05674"/>
<accession>D4DET4</accession>
<evidence type="ECO:0000313" key="1">
    <source>
        <dbReference type="EMBL" id="EFE39644.1"/>
    </source>
</evidence>
<gene>
    <name evidence="1" type="ORF">TRV_05674</name>
</gene>